<keyword evidence="1" id="KW-0472">Membrane</keyword>
<keyword evidence="1" id="KW-0812">Transmembrane</keyword>
<keyword evidence="1" id="KW-1133">Transmembrane helix</keyword>
<dbReference type="Pfam" id="PF03779">
    <property type="entry name" value="SPW"/>
    <property type="match status" value="1"/>
</dbReference>
<proteinExistence type="predicted"/>
<dbReference type="AlphaFoldDB" id="A0A1G8XPD8"/>
<feature type="transmembrane region" description="Helical" evidence="1">
    <location>
        <begin position="77"/>
        <end position="95"/>
    </location>
</feature>
<evidence type="ECO:0000313" key="3">
    <source>
        <dbReference type="EMBL" id="SDJ92024.1"/>
    </source>
</evidence>
<dbReference type="RefSeq" id="WP_089678440.1">
    <property type="nucleotide sequence ID" value="NZ_FNFO01000001.1"/>
</dbReference>
<dbReference type="OrthoDB" id="677939at2"/>
<organism evidence="3 4">
    <name type="scientific">Catalinimonas alkaloidigena</name>
    <dbReference type="NCBI Taxonomy" id="1075417"/>
    <lineage>
        <taxon>Bacteria</taxon>
        <taxon>Pseudomonadati</taxon>
        <taxon>Bacteroidota</taxon>
        <taxon>Cytophagia</taxon>
        <taxon>Cytophagales</taxon>
        <taxon>Catalimonadaceae</taxon>
        <taxon>Catalinimonas</taxon>
    </lineage>
</organism>
<dbReference type="EMBL" id="FNFO01000001">
    <property type="protein sequence ID" value="SDJ92024.1"/>
    <property type="molecule type" value="Genomic_DNA"/>
</dbReference>
<evidence type="ECO:0000259" key="2">
    <source>
        <dbReference type="Pfam" id="PF03779"/>
    </source>
</evidence>
<feature type="domain" description="SPW repeat-containing integral membrane" evidence="2">
    <location>
        <begin position="2"/>
        <end position="94"/>
    </location>
</feature>
<dbReference type="InterPro" id="IPR005530">
    <property type="entry name" value="SPW"/>
</dbReference>
<name>A0A1G8XPD8_9BACT</name>
<dbReference type="Proteomes" id="UP000198510">
    <property type="component" value="Unassembled WGS sequence"/>
</dbReference>
<reference evidence="3 4" key="1">
    <citation type="submission" date="2016-10" db="EMBL/GenBank/DDBJ databases">
        <authorList>
            <person name="de Groot N.N."/>
        </authorList>
    </citation>
    <scope>NUCLEOTIDE SEQUENCE [LARGE SCALE GENOMIC DNA]</scope>
    <source>
        <strain evidence="3 4">DSM 25186</strain>
    </source>
</reference>
<sequence length="123" mass="13531">MWAQAINAILGIWLMVVPDLFGYGSAAADNNHIVGPVIATFAFTATWEATRNLRWANVLLGGWLLWAPWVLGYESTLAILNDTVVGALVVALSLIKGTVHQRFGGGWRSLWQKHPAHEQEARP</sequence>
<protein>
    <submittedName>
        <fullName evidence="3">SPW repeat-containing protein</fullName>
    </submittedName>
</protein>
<dbReference type="STRING" id="1075417.SAMN05421823_101424"/>
<keyword evidence="4" id="KW-1185">Reference proteome</keyword>
<evidence type="ECO:0000313" key="4">
    <source>
        <dbReference type="Proteomes" id="UP000198510"/>
    </source>
</evidence>
<evidence type="ECO:0000256" key="1">
    <source>
        <dbReference type="SAM" id="Phobius"/>
    </source>
</evidence>
<gene>
    <name evidence="3" type="ORF">SAMN05421823_101424</name>
</gene>
<accession>A0A1G8XPD8</accession>